<reference evidence="1 2" key="1">
    <citation type="journal article" date="2016" name="Nat. Commun.">
        <title>Thousands of microbial genomes shed light on interconnected biogeochemical processes in an aquifer system.</title>
        <authorList>
            <person name="Anantharaman K."/>
            <person name="Brown C.T."/>
            <person name="Hug L.A."/>
            <person name="Sharon I."/>
            <person name="Castelle C.J."/>
            <person name="Probst A.J."/>
            <person name="Thomas B.C."/>
            <person name="Singh A."/>
            <person name="Wilkins M.J."/>
            <person name="Karaoz U."/>
            <person name="Brodie E.L."/>
            <person name="Williams K.H."/>
            <person name="Hubbard S.S."/>
            <person name="Banfield J.F."/>
        </authorList>
    </citation>
    <scope>NUCLEOTIDE SEQUENCE [LARGE SCALE GENOMIC DNA]</scope>
</reference>
<proteinExistence type="predicted"/>
<comment type="caution">
    <text evidence="1">The sequence shown here is derived from an EMBL/GenBank/DDBJ whole genome shotgun (WGS) entry which is preliminary data.</text>
</comment>
<evidence type="ECO:0000313" key="1">
    <source>
        <dbReference type="EMBL" id="OHA20743.1"/>
    </source>
</evidence>
<organism evidence="1 2">
    <name type="scientific">Candidatus Taylorbacteria bacterium RIFCSPHIGHO2_01_FULL_51_15</name>
    <dbReference type="NCBI Taxonomy" id="1802304"/>
    <lineage>
        <taxon>Bacteria</taxon>
        <taxon>Candidatus Tayloriibacteriota</taxon>
    </lineage>
</organism>
<evidence type="ECO:0000313" key="2">
    <source>
        <dbReference type="Proteomes" id="UP000178121"/>
    </source>
</evidence>
<accession>A0A1G2MA95</accession>
<name>A0A1G2MA95_9BACT</name>
<dbReference type="Proteomes" id="UP000178121">
    <property type="component" value="Unassembled WGS sequence"/>
</dbReference>
<dbReference type="EMBL" id="MHRI01000024">
    <property type="protein sequence ID" value="OHA20743.1"/>
    <property type="molecule type" value="Genomic_DNA"/>
</dbReference>
<dbReference type="AlphaFoldDB" id="A0A1G2MA95"/>
<protein>
    <submittedName>
        <fullName evidence="1">Uncharacterized protein</fullName>
    </submittedName>
</protein>
<gene>
    <name evidence="1" type="ORF">A2849_01665</name>
</gene>
<sequence>MEKEYGYPVWGTQGGGLVRQMGKNYIFVEKPDCPGLDVGDFMPEEWGIIPANSSARKEIGDYCFDEEGS</sequence>